<evidence type="ECO:0000313" key="1">
    <source>
        <dbReference type="EMBL" id="GKV51126.1"/>
    </source>
</evidence>
<reference evidence="1 2" key="1">
    <citation type="journal article" date="2021" name="Commun. Biol.">
        <title>The genome of Shorea leprosula (Dipterocarpaceae) highlights the ecological relevance of drought in aseasonal tropical rainforests.</title>
        <authorList>
            <person name="Ng K.K.S."/>
            <person name="Kobayashi M.J."/>
            <person name="Fawcett J.A."/>
            <person name="Hatakeyama M."/>
            <person name="Paape T."/>
            <person name="Ng C.H."/>
            <person name="Ang C.C."/>
            <person name="Tnah L.H."/>
            <person name="Lee C.T."/>
            <person name="Nishiyama T."/>
            <person name="Sese J."/>
            <person name="O'Brien M.J."/>
            <person name="Copetti D."/>
            <person name="Mohd Noor M.I."/>
            <person name="Ong R.C."/>
            <person name="Putra M."/>
            <person name="Sireger I.Z."/>
            <person name="Indrioko S."/>
            <person name="Kosugi Y."/>
            <person name="Izuno A."/>
            <person name="Isagi Y."/>
            <person name="Lee S.L."/>
            <person name="Shimizu K.K."/>
        </authorList>
    </citation>
    <scope>NUCLEOTIDE SEQUENCE [LARGE SCALE GENOMIC DNA]</scope>
    <source>
        <strain evidence="1">214</strain>
    </source>
</reference>
<evidence type="ECO:0000313" key="2">
    <source>
        <dbReference type="Proteomes" id="UP001054252"/>
    </source>
</evidence>
<accession>A0AAV5MM90</accession>
<dbReference type="Proteomes" id="UP001054252">
    <property type="component" value="Unassembled WGS sequence"/>
</dbReference>
<keyword evidence="2" id="KW-1185">Reference proteome</keyword>
<comment type="caution">
    <text evidence="1">The sequence shown here is derived from an EMBL/GenBank/DDBJ whole genome shotgun (WGS) entry which is preliminary data.</text>
</comment>
<sequence>MRLSSAEDRVGTLSAGGNRDAELLFRTKPISEIRNVESTTNKHIQ</sequence>
<name>A0AAV5MM90_9ROSI</name>
<gene>
    <name evidence="1" type="ORF">SLEP1_g57800</name>
</gene>
<feature type="non-terminal residue" evidence="1">
    <location>
        <position position="45"/>
    </location>
</feature>
<dbReference type="EMBL" id="BPVZ01000438">
    <property type="protein sequence ID" value="GKV51126.1"/>
    <property type="molecule type" value="Genomic_DNA"/>
</dbReference>
<dbReference type="AlphaFoldDB" id="A0AAV5MM90"/>
<organism evidence="1 2">
    <name type="scientific">Rubroshorea leprosula</name>
    <dbReference type="NCBI Taxonomy" id="152421"/>
    <lineage>
        <taxon>Eukaryota</taxon>
        <taxon>Viridiplantae</taxon>
        <taxon>Streptophyta</taxon>
        <taxon>Embryophyta</taxon>
        <taxon>Tracheophyta</taxon>
        <taxon>Spermatophyta</taxon>
        <taxon>Magnoliopsida</taxon>
        <taxon>eudicotyledons</taxon>
        <taxon>Gunneridae</taxon>
        <taxon>Pentapetalae</taxon>
        <taxon>rosids</taxon>
        <taxon>malvids</taxon>
        <taxon>Malvales</taxon>
        <taxon>Dipterocarpaceae</taxon>
        <taxon>Rubroshorea</taxon>
    </lineage>
</organism>
<proteinExistence type="predicted"/>
<protein>
    <submittedName>
        <fullName evidence="1">Uncharacterized protein</fullName>
    </submittedName>
</protein>